<protein>
    <submittedName>
        <fullName evidence="2">TIGR02281 family clan AA aspartic protease</fullName>
        <ecNumber evidence="2">3.4.23.-</ecNumber>
    </submittedName>
</protein>
<gene>
    <name evidence="2" type="ORF">FAZ21_12965</name>
</gene>
<evidence type="ECO:0000313" key="3">
    <source>
        <dbReference type="Proteomes" id="UP000310016"/>
    </source>
</evidence>
<dbReference type="Proteomes" id="UP000310016">
    <property type="component" value="Unassembled WGS sequence"/>
</dbReference>
<name>A0A4U0PU98_9NEIS</name>
<dbReference type="SUPFAM" id="SSF50630">
    <property type="entry name" value="Acid proteases"/>
    <property type="match status" value="1"/>
</dbReference>
<dbReference type="RefSeq" id="WP_136773864.1">
    <property type="nucleotide sequence ID" value="NZ_CP156074.1"/>
</dbReference>
<accession>A0A4U0PU98</accession>
<dbReference type="CDD" id="cd05483">
    <property type="entry name" value="retropepsin_like_bacteria"/>
    <property type="match status" value="1"/>
</dbReference>
<dbReference type="OrthoDB" id="185963at2"/>
<dbReference type="GO" id="GO:0004190">
    <property type="term" value="F:aspartic-type endopeptidase activity"/>
    <property type="evidence" value="ECO:0007669"/>
    <property type="project" value="InterPro"/>
</dbReference>
<keyword evidence="2" id="KW-0378">Hydrolase</keyword>
<feature type="chain" id="PRO_5020323729" evidence="1">
    <location>
        <begin position="20"/>
        <end position="212"/>
    </location>
</feature>
<dbReference type="GO" id="GO:0006508">
    <property type="term" value="P:proteolysis"/>
    <property type="evidence" value="ECO:0007669"/>
    <property type="project" value="UniProtKB-KW"/>
</dbReference>
<dbReference type="InterPro" id="IPR034122">
    <property type="entry name" value="Retropepsin-like_bacterial"/>
</dbReference>
<dbReference type="EC" id="3.4.23.-" evidence="2"/>
<dbReference type="InterPro" id="IPR001969">
    <property type="entry name" value="Aspartic_peptidase_AS"/>
</dbReference>
<evidence type="ECO:0000313" key="2">
    <source>
        <dbReference type="EMBL" id="TJZ72036.1"/>
    </source>
</evidence>
<dbReference type="Pfam" id="PF13975">
    <property type="entry name" value="gag-asp_proteas"/>
    <property type="match status" value="1"/>
</dbReference>
<keyword evidence="3" id="KW-1185">Reference proteome</keyword>
<dbReference type="PROSITE" id="PS00141">
    <property type="entry name" value="ASP_PROTEASE"/>
    <property type="match status" value="1"/>
</dbReference>
<evidence type="ECO:0000256" key="1">
    <source>
        <dbReference type="SAM" id="SignalP"/>
    </source>
</evidence>
<dbReference type="EMBL" id="SUMF01000015">
    <property type="protein sequence ID" value="TJZ72036.1"/>
    <property type="molecule type" value="Genomic_DNA"/>
</dbReference>
<feature type="signal peptide" evidence="1">
    <location>
        <begin position="1"/>
        <end position="19"/>
    </location>
</feature>
<comment type="caution">
    <text evidence="2">The sequence shown here is derived from an EMBL/GenBank/DDBJ whole genome shotgun (WGS) entry which is preliminary data.</text>
</comment>
<dbReference type="NCBIfam" id="TIGR02281">
    <property type="entry name" value="clan_AA_DTGA"/>
    <property type="match status" value="1"/>
</dbReference>
<dbReference type="InterPro" id="IPR011969">
    <property type="entry name" value="Clan_AA_Asp_peptidase_C"/>
</dbReference>
<organism evidence="2 3">
    <name type="scientific">Chitiniphilus eburneus</name>
    <dbReference type="NCBI Taxonomy" id="2571148"/>
    <lineage>
        <taxon>Bacteria</taxon>
        <taxon>Pseudomonadati</taxon>
        <taxon>Pseudomonadota</taxon>
        <taxon>Betaproteobacteria</taxon>
        <taxon>Neisseriales</taxon>
        <taxon>Chitinibacteraceae</taxon>
        <taxon>Chitiniphilus</taxon>
    </lineage>
</organism>
<proteinExistence type="predicted"/>
<sequence>MKRILLALLFSLAAGSALADQITLLATMGNKAVISVNGARKTLGVGQQVGAVKLVRLDGDGAVFEVDGKQRRLALGEGYVGGNDTASTGGSVILSPDARGHFFTSLTINGRTVSGVVDTGATHLSMNSKQAKEMGIDYTKGQSAMAQTANGSVKAWLLWLPQVKVGTIVVYDVPVGVRDGTEEAPVLIGTSLLNRFQMKREQDAMILTKKLY</sequence>
<reference evidence="2 3" key="1">
    <citation type="submission" date="2019-04" db="EMBL/GenBank/DDBJ databases">
        <title>Chitiniphilus eburnea sp. nov., a novel chitinolytic bacterium isolated from aquaculture sludge.</title>
        <authorList>
            <person name="Sheng M."/>
        </authorList>
    </citation>
    <scope>NUCLEOTIDE SEQUENCE [LARGE SCALE GENOMIC DNA]</scope>
    <source>
        <strain evidence="2 3">HX-2-15</strain>
    </source>
</reference>
<keyword evidence="2" id="KW-0645">Protease</keyword>
<dbReference type="Gene3D" id="2.40.70.10">
    <property type="entry name" value="Acid Proteases"/>
    <property type="match status" value="1"/>
</dbReference>
<keyword evidence="1" id="KW-0732">Signal</keyword>
<dbReference type="InterPro" id="IPR021109">
    <property type="entry name" value="Peptidase_aspartic_dom_sf"/>
</dbReference>
<dbReference type="AlphaFoldDB" id="A0A4U0PU98"/>